<organism evidence="2 3">
    <name type="scientific">Ectopseudomonas hydrolytica</name>
    <dbReference type="NCBI Taxonomy" id="2493633"/>
    <lineage>
        <taxon>Bacteria</taxon>
        <taxon>Pseudomonadati</taxon>
        <taxon>Pseudomonadota</taxon>
        <taxon>Gammaproteobacteria</taxon>
        <taxon>Pseudomonadales</taxon>
        <taxon>Pseudomonadaceae</taxon>
        <taxon>Ectopseudomonas</taxon>
    </lineage>
</organism>
<evidence type="ECO:0000313" key="2">
    <source>
        <dbReference type="EMBL" id="USR41966.1"/>
    </source>
</evidence>
<feature type="region of interest" description="Disordered" evidence="1">
    <location>
        <begin position="1"/>
        <end position="22"/>
    </location>
</feature>
<dbReference type="SMART" id="SM01236">
    <property type="entry name" value="Haem_oxygenase_2"/>
    <property type="match status" value="1"/>
</dbReference>
<name>A0ABY5AE51_9GAMM</name>
<dbReference type="Pfam" id="PF14518">
    <property type="entry name" value="Haem_oxygenas_2"/>
    <property type="match status" value="1"/>
</dbReference>
<feature type="region of interest" description="Disordered" evidence="1">
    <location>
        <begin position="387"/>
        <end position="414"/>
    </location>
</feature>
<dbReference type="EMBL" id="CP099397">
    <property type="protein sequence ID" value="USR41966.1"/>
    <property type="molecule type" value="Genomic_DNA"/>
</dbReference>
<proteinExistence type="predicted"/>
<dbReference type="InterPro" id="IPR016084">
    <property type="entry name" value="Haem_Oase-like_multi-hlx"/>
</dbReference>
<accession>A0ABY5AE51</accession>
<evidence type="ECO:0000313" key="3">
    <source>
        <dbReference type="Proteomes" id="UP001054897"/>
    </source>
</evidence>
<dbReference type="GeneID" id="300081561"/>
<dbReference type="RefSeq" id="WP_129482659.1">
    <property type="nucleotide sequence ID" value="NZ_CP099397.1"/>
</dbReference>
<keyword evidence="3" id="KW-1185">Reference proteome</keyword>
<protein>
    <submittedName>
        <fullName evidence="2">Iron-containing redox enzyme family protein</fullName>
    </submittedName>
</protein>
<gene>
    <name evidence="2" type="ORF">L1F06_011280</name>
</gene>
<evidence type="ECO:0000256" key="1">
    <source>
        <dbReference type="SAM" id="MobiDB-lite"/>
    </source>
</evidence>
<reference evidence="2" key="1">
    <citation type="submission" date="2022-06" db="EMBL/GenBank/DDBJ databases">
        <title>Complete genome of Pseudomonas hydrolytica DSWY01T.</title>
        <authorList>
            <person name="Jung J."/>
            <person name="Jeon C.O."/>
        </authorList>
    </citation>
    <scope>NUCLEOTIDE SEQUENCE</scope>
    <source>
        <strain evidence="2">DSWY01</strain>
    </source>
</reference>
<dbReference type="Gene3D" id="1.20.910.10">
    <property type="entry name" value="Heme oxygenase-like"/>
    <property type="match status" value="1"/>
</dbReference>
<sequence length="466" mass="52189">MSIASFVDSTSATPIAPPPRQGTWQRTYRQLLDEPVPGHALALEFLEQCLEQARELPCELPSRVEELTQWSRQHAQAVTEQYAAYLASRRAGAERRYFPHRSHALHFLRAVAPTKLVDGAWLYGTLPHWRDARMHALVRTYLEELGDGVPAQNHVLLYRRLLHTQGCDDLEALDDGLYRQGAIQLALGLACERYLPEIIGYNLGYEQPPLHLLISSFELNELGIDPYYFQLHVTIDNSATGHAAKAVQCVLDNLPVVGDAEAFYQRVRNGYRLGELGTGSTAVIEAFDLQHELLAMLERKRSVASQVHSDYCRIGGRTVNEWLGAEGDVAGFLDALQQHGWIRRDRDPANSRFWRLVQGEGAAMFGVFSPYEKQLLHDWIAGDWSQDEQTNPFRPRRPAQVSHLPGAATQGGELDRERRELQAQLAGLDPAGRERRLIELLAPAHHASAAGLAATRSFAALLQQAH</sequence>
<dbReference type="Proteomes" id="UP001054897">
    <property type="component" value="Chromosome"/>
</dbReference>